<keyword evidence="14" id="KW-0658">Purine biosynthesis</keyword>
<dbReference type="STRING" id="1169540.A0A0G4G1V3"/>
<dbReference type="Pfam" id="PF00586">
    <property type="entry name" value="AIRS"/>
    <property type="match status" value="1"/>
</dbReference>
<dbReference type="GO" id="GO:0005524">
    <property type="term" value="F:ATP binding"/>
    <property type="evidence" value="ECO:0007669"/>
    <property type="project" value="UniProtKB-UniRule"/>
</dbReference>
<dbReference type="HAMAP" id="MF_01930">
    <property type="entry name" value="PurN"/>
    <property type="match status" value="1"/>
</dbReference>
<dbReference type="FunFam" id="3.40.50.20:FF:000006">
    <property type="entry name" value="Phosphoribosylamine--glycine ligase, chloroplastic"/>
    <property type="match status" value="1"/>
</dbReference>
<dbReference type="InterPro" id="IPR029055">
    <property type="entry name" value="Ntn_hydrolases_N"/>
</dbReference>
<dbReference type="SUPFAM" id="SSF55326">
    <property type="entry name" value="PurM N-terminal domain-like"/>
    <property type="match status" value="1"/>
</dbReference>
<evidence type="ECO:0000256" key="6">
    <source>
        <dbReference type="ARBA" id="ARBA00013047"/>
    </source>
</evidence>
<evidence type="ECO:0000256" key="19">
    <source>
        <dbReference type="ARBA" id="ARBA00032931"/>
    </source>
</evidence>
<dbReference type="FunFam" id="3.90.650.10:FF:000011">
    <property type="entry name" value="Phosphoribosylformylglycinamidine cyclo-ligase"/>
    <property type="match status" value="1"/>
</dbReference>
<dbReference type="InterPro" id="IPR036477">
    <property type="entry name" value="Formyl_transf_N_sf"/>
</dbReference>
<dbReference type="EMBL" id="CDMY01000542">
    <property type="protein sequence ID" value="CEM21717.1"/>
    <property type="molecule type" value="Genomic_DNA"/>
</dbReference>
<dbReference type="CDD" id="cd00352">
    <property type="entry name" value="Gn_AT_II"/>
    <property type="match status" value="1"/>
</dbReference>
<dbReference type="Pfam" id="PF02769">
    <property type="entry name" value="AIRS_C"/>
    <property type="match status" value="1"/>
</dbReference>
<evidence type="ECO:0000256" key="20">
    <source>
        <dbReference type="ARBA" id="ARBA00033093"/>
    </source>
</evidence>
<evidence type="ECO:0000256" key="3">
    <source>
        <dbReference type="ARBA" id="ARBA00005174"/>
    </source>
</evidence>
<dbReference type="PROSITE" id="PS00184">
    <property type="entry name" value="GARS"/>
    <property type="match status" value="1"/>
</dbReference>
<dbReference type="GO" id="GO:0046084">
    <property type="term" value="P:adenine biosynthetic process"/>
    <property type="evidence" value="ECO:0007669"/>
    <property type="project" value="TreeGrafter"/>
</dbReference>
<keyword evidence="16" id="KW-0464">Manganese</keyword>
<organism evidence="25 26">
    <name type="scientific">Vitrella brassicaformis (strain CCMP3155)</name>
    <dbReference type="NCBI Taxonomy" id="1169540"/>
    <lineage>
        <taxon>Eukaryota</taxon>
        <taxon>Sar</taxon>
        <taxon>Alveolata</taxon>
        <taxon>Colpodellida</taxon>
        <taxon>Vitrellaceae</taxon>
        <taxon>Vitrella</taxon>
    </lineage>
</organism>
<dbReference type="InterPro" id="IPR004733">
    <property type="entry name" value="PurM_cligase"/>
</dbReference>
<accession>A0A0G4G1V3</accession>
<keyword evidence="15 22" id="KW-0067">ATP-binding</keyword>
<dbReference type="Pfam" id="PF02844">
    <property type="entry name" value="GARS_N"/>
    <property type="match status" value="1"/>
</dbReference>
<dbReference type="Proteomes" id="UP000041254">
    <property type="component" value="Unassembled WGS sequence"/>
</dbReference>
<evidence type="ECO:0000256" key="8">
    <source>
        <dbReference type="ARBA" id="ARBA00020367"/>
    </source>
</evidence>
<evidence type="ECO:0000256" key="12">
    <source>
        <dbReference type="ARBA" id="ARBA00022723"/>
    </source>
</evidence>
<evidence type="ECO:0000256" key="9">
    <source>
        <dbReference type="ARBA" id="ARBA00022490"/>
    </source>
</evidence>
<dbReference type="InterPro" id="IPR013815">
    <property type="entry name" value="ATP_grasp_subdomain_1"/>
</dbReference>
<reference evidence="25 26" key="1">
    <citation type="submission" date="2014-11" db="EMBL/GenBank/DDBJ databases">
        <authorList>
            <person name="Zhu J."/>
            <person name="Qi W."/>
            <person name="Song R."/>
        </authorList>
    </citation>
    <scope>NUCLEOTIDE SEQUENCE [LARGE SCALE GENOMIC DNA]</scope>
</reference>
<dbReference type="InterPro" id="IPR036921">
    <property type="entry name" value="PurM-like_N_sf"/>
</dbReference>
<dbReference type="GO" id="GO:0004644">
    <property type="term" value="F:phosphoribosylglycinamide formyltransferase activity"/>
    <property type="evidence" value="ECO:0007669"/>
    <property type="project" value="InterPro"/>
</dbReference>
<evidence type="ECO:0000256" key="1">
    <source>
        <dbReference type="ARBA" id="ARBA00004496"/>
    </source>
</evidence>
<dbReference type="Gene3D" id="3.30.1330.10">
    <property type="entry name" value="PurM-like, N-terminal domain"/>
    <property type="match status" value="1"/>
</dbReference>
<evidence type="ECO:0000256" key="17">
    <source>
        <dbReference type="ARBA" id="ARBA00023268"/>
    </source>
</evidence>
<gene>
    <name evidence="25" type="ORF">Vbra_16682</name>
</gene>
<dbReference type="SUPFAM" id="SSF56059">
    <property type="entry name" value="Glutathione synthetase ATP-binding domain-like"/>
    <property type="match status" value="1"/>
</dbReference>
<dbReference type="InterPro" id="IPR002376">
    <property type="entry name" value="Formyl_transf_N"/>
</dbReference>
<dbReference type="SUPFAM" id="SSF56042">
    <property type="entry name" value="PurM C-terminal domain-like"/>
    <property type="match status" value="1"/>
</dbReference>
<dbReference type="Gene3D" id="3.90.650.10">
    <property type="entry name" value="PurM-like C-terminal domain"/>
    <property type="match status" value="1"/>
</dbReference>
<dbReference type="CDD" id="cd08645">
    <property type="entry name" value="FMT_core_GART"/>
    <property type="match status" value="1"/>
</dbReference>
<dbReference type="Gene3D" id="3.60.20.10">
    <property type="entry name" value="Glutamine Phosphoribosylpyrophosphate, subunit 1, domain 1"/>
    <property type="match status" value="1"/>
</dbReference>
<dbReference type="SUPFAM" id="SSF56235">
    <property type="entry name" value="N-terminal nucleophile aminohydrolases (Ntn hydrolases)"/>
    <property type="match status" value="1"/>
</dbReference>
<comment type="pathway">
    <text evidence="2">Purine metabolism; IMP biosynthesis via de novo pathway; 5-amino-1-(5-phospho-D-ribosyl)imidazole from N(2)-formyl-N(1)-(5-phospho-D-ribosyl)glycinamide: step 2/2.</text>
</comment>
<name>A0A0G4G1V3_VITBC</name>
<feature type="domain" description="Glutamine amidotransferase type-2" evidence="24">
    <location>
        <begin position="10"/>
        <end position="305"/>
    </location>
</feature>
<dbReference type="SMART" id="SM01209">
    <property type="entry name" value="GARS_A"/>
    <property type="match status" value="1"/>
</dbReference>
<dbReference type="GO" id="GO:0005829">
    <property type="term" value="C:cytosol"/>
    <property type="evidence" value="ECO:0007669"/>
    <property type="project" value="TreeGrafter"/>
</dbReference>
<dbReference type="CDD" id="cd02196">
    <property type="entry name" value="PurM"/>
    <property type="match status" value="1"/>
</dbReference>
<dbReference type="PANTHER" id="PTHR10520:SF12">
    <property type="entry name" value="TRIFUNCTIONAL PURINE BIOSYNTHETIC PROTEIN ADENOSINE-3"/>
    <property type="match status" value="1"/>
</dbReference>
<dbReference type="InterPro" id="IPR011761">
    <property type="entry name" value="ATP-grasp"/>
</dbReference>
<dbReference type="SUPFAM" id="SSF52440">
    <property type="entry name" value="PreATP-grasp domain"/>
    <property type="match status" value="1"/>
</dbReference>
<dbReference type="SMART" id="SM01210">
    <property type="entry name" value="GARS_C"/>
    <property type="match status" value="1"/>
</dbReference>
<dbReference type="Gene3D" id="3.30.1490.20">
    <property type="entry name" value="ATP-grasp fold, A domain"/>
    <property type="match status" value="1"/>
</dbReference>
<dbReference type="InterPro" id="IPR020561">
    <property type="entry name" value="PRibGlycinamid_synth_ATP-grasp"/>
</dbReference>
<evidence type="ECO:0000256" key="4">
    <source>
        <dbReference type="ARBA" id="ARBA00007423"/>
    </source>
</evidence>
<keyword evidence="26" id="KW-1185">Reference proteome</keyword>
<evidence type="ECO:0000259" key="23">
    <source>
        <dbReference type="PROSITE" id="PS50975"/>
    </source>
</evidence>
<dbReference type="OMA" id="CKERGME"/>
<evidence type="ECO:0000256" key="2">
    <source>
        <dbReference type="ARBA" id="ARBA00004686"/>
    </source>
</evidence>
<evidence type="ECO:0000256" key="15">
    <source>
        <dbReference type="ARBA" id="ARBA00022840"/>
    </source>
</evidence>
<dbReference type="GO" id="GO:0006189">
    <property type="term" value="P:'de novo' IMP biosynthetic process"/>
    <property type="evidence" value="ECO:0007669"/>
    <property type="project" value="UniProtKB-UniPathway"/>
</dbReference>
<comment type="similarity">
    <text evidence="5">Belongs to the AIR synthase family.</text>
</comment>
<evidence type="ECO:0000256" key="22">
    <source>
        <dbReference type="PROSITE-ProRule" id="PRU00409"/>
    </source>
</evidence>
<dbReference type="InterPro" id="IPR036676">
    <property type="entry name" value="PurM-like_C_sf"/>
</dbReference>
<dbReference type="Gene3D" id="3.40.50.2020">
    <property type="match status" value="1"/>
</dbReference>
<dbReference type="SUPFAM" id="SSF51246">
    <property type="entry name" value="Rudiment single hybrid motif"/>
    <property type="match status" value="1"/>
</dbReference>
<dbReference type="Gene3D" id="3.40.50.20">
    <property type="match status" value="1"/>
</dbReference>
<dbReference type="HAMAP" id="MF_00741">
    <property type="entry name" value="AIRS"/>
    <property type="match status" value="1"/>
</dbReference>
<dbReference type="InterPro" id="IPR010918">
    <property type="entry name" value="PurM-like_C_dom"/>
</dbReference>
<comment type="similarity">
    <text evidence="4">In the N-terminal section; belongs to the GARS family.</text>
</comment>
<dbReference type="InterPro" id="IPR020562">
    <property type="entry name" value="PRibGlycinamide_synth_N"/>
</dbReference>
<evidence type="ECO:0000256" key="16">
    <source>
        <dbReference type="ARBA" id="ARBA00023211"/>
    </source>
</evidence>
<dbReference type="PROSITE" id="PS51278">
    <property type="entry name" value="GATASE_TYPE_2"/>
    <property type="match status" value="1"/>
</dbReference>
<dbReference type="SUPFAM" id="SSF53271">
    <property type="entry name" value="PRTase-like"/>
    <property type="match status" value="1"/>
</dbReference>
<dbReference type="EC" id="6.3.4.13" evidence="7"/>
<dbReference type="PANTHER" id="PTHR10520">
    <property type="entry name" value="TRIFUNCTIONAL PURINE BIOSYNTHETIC PROTEIN ADENOSINE-3-RELATED"/>
    <property type="match status" value="1"/>
</dbReference>
<protein>
    <recommendedName>
        <fullName evidence="8">Phosphoribosylformylglycinamidine cyclo-ligase</fullName>
        <ecNumber evidence="6">6.3.3.1</ecNumber>
        <ecNumber evidence="7">6.3.4.13</ecNumber>
    </recommendedName>
    <alternativeName>
        <fullName evidence="19">AIR synthase</fullName>
    </alternativeName>
    <alternativeName>
        <fullName evidence="20">AIRS</fullName>
    </alternativeName>
    <alternativeName>
        <fullName evidence="18">Phosphoribosyl-aminoimidazole synthetase</fullName>
    </alternativeName>
</protein>
<dbReference type="Gene3D" id="3.30.470.20">
    <property type="entry name" value="ATP-grasp fold, B domain"/>
    <property type="match status" value="1"/>
</dbReference>
<dbReference type="Pfam" id="PF02843">
    <property type="entry name" value="GARS_C"/>
    <property type="match status" value="1"/>
</dbReference>
<dbReference type="InterPro" id="IPR029057">
    <property type="entry name" value="PRTase-like"/>
</dbReference>
<keyword evidence="17" id="KW-0511">Multifunctional enzyme</keyword>
<dbReference type="InterPro" id="IPR011054">
    <property type="entry name" value="Rudment_hybrid_motif"/>
</dbReference>
<evidence type="ECO:0000256" key="21">
    <source>
        <dbReference type="ARBA" id="ARBA00049057"/>
    </source>
</evidence>
<dbReference type="InterPro" id="IPR004607">
    <property type="entry name" value="GART"/>
</dbReference>
<evidence type="ECO:0000256" key="11">
    <source>
        <dbReference type="ARBA" id="ARBA00022679"/>
    </source>
</evidence>
<dbReference type="Pfam" id="PF00551">
    <property type="entry name" value="Formyl_trans_N"/>
    <property type="match status" value="1"/>
</dbReference>
<dbReference type="InterPro" id="IPR017932">
    <property type="entry name" value="GATase_2_dom"/>
</dbReference>
<comment type="pathway">
    <text evidence="3">Purine metabolism; IMP biosynthesis via de novo pathway; N(1)-(5-phospho-D-ribosyl)glycinamide from 5-phospho-alpha-D-ribose 1-diphosphate: step 2/2.</text>
</comment>
<dbReference type="Pfam" id="PF01071">
    <property type="entry name" value="GARS_A"/>
    <property type="match status" value="1"/>
</dbReference>
<evidence type="ECO:0000256" key="5">
    <source>
        <dbReference type="ARBA" id="ARBA00010280"/>
    </source>
</evidence>
<dbReference type="SUPFAM" id="SSF53328">
    <property type="entry name" value="Formyltransferase"/>
    <property type="match status" value="1"/>
</dbReference>
<comment type="catalytic activity">
    <reaction evidence="21">
        <text>2-formamido-N(1)-(5-O-phospho-beta-D-ribosyl)acetamidine + ATP = 5-amino-1-(5-phospho-beta-D-ribosyl)imidazole + ADP + phosphate + H(+)</text>
        <dbReference type="Rhea" id="RHEA:23032"/>
        <dbReference type="ChEBI" id="CHEBI:15378"/>
        <dbReference type="ChEBI" id="CHEBI:30616"/>
        <dbReference type="ChEBI" id="CHEBI:43474"/>
        <dbReference type="ChEBI" id="CHEBI:137981"/>
        <dbReference type="ChEBI" id="CHEBI:147287"/>
        <dbReference type="ChEBI" id="CHEBI:456216"/>
        <dbReference type="EC" id="6.3.3.1"/>
    </reaction>
</comment>
<dbReference type="EC" id="6.3.3.1" evidence="6"/>
<dbReference type="OrthoDB" id="191723at2759"/>
<dbReference type="NCBIfam" id="TIGR00877">
    <property type="entry name" value="purD"/>
    <property type="match status" value="1"/>
</dbReference>
<evidence type="ECO:0000313" key="25">
    <source>
        <dbReference type="EMBL" id="CEM21717.1"/>
    </source>
</evidence>
<comment type="subcellular location">
    <subcellularLocation>
        <location evidence="1">Cytoplasm</location>
    </subcellularLocation>
</comment>
<dbReference type="InParanoid" id="A0A0G4G1V3"/>
<dbReference type="InterPro" id="IPR016185">
    <property type="entry name" value="PreATP-grasp_dom_sf"/>
</dbReference>
<keyword evidence="13 22" id="KW-0547">Nucleotide-binding</keyword>
<dbReference type="GO" id="GO:0046872">
    <property type="term" value="F:metal ion binding"/>
    <property type="evidence" value="ECO:0007669"/>
    <property type="project" value="UniProtKB-KW"/>
</dbReference>
<dbReference type="InterPro" id="IPR037123">
    <property type="entry name" value="PRibGlycinamide_synth_C_sf"/>
</dbReference>
<dbReference type="NCBIfam" id="TIGR00878">
    <property type="entry name" value="purM"/>
    <property type="match status" value="1"/>
</dbReference>
<dbReference type="GO" id="GO:0004637">
    <property type="term" value="F:phosphoribosylamine-glycine ligase activity"/>
    <property type="evidence" value="ECO:0007669"/>
    <property type="project" value="UniProtKB-EC"/>
</dbReference>
<evidence type="ECO:0000256" key="13">
    <source>
        <dbReference type="ARBA" id="ARBA00022741"/>
    </source>
</evidence>
<dbReference type="Gene3D" id="3.90.600.10">
    <property type="entry name" value="Phosphoribosylglycinamide synthetase, C-terminal domain"/>
    <property type="match status" value="1"/>
</dbReference>
<dbReference type="NCBIfam" id="TIGR00639">
    <property type="entry name" value="PurN"/>
    <property type="match status" value="1"/>
</dbReference>
<dbReference type="InterPro" id="IPR020560">
    <property type="entry name" value="PRibGlycinamide_synth_C-dom"/>
</dbReference>
<dbReference type="UniPathway" id="UPA00074">
    <property type="reaction ID" value="UER00125"/>
</dbReference>
<dbReference type="VEuPathDB" id="CryptoDB:Vbra_16682"/>
<sequence length="1720" mass="187363">MESEGIGHHCGVALIRLLKPVEYFVEKYGTVFYGLKNLYLLMEKQRNRGQDGAGIACVKLDLEPGFPFIDCQRSIAQDPIKDVMYKCEKLASEKLQELDGGLRRNGRILKHRVPFTGEVFLGHVRYGTDSDNSEDRCHPIPHENNWMTRNLVLAGNFNLTNVDELFSELVELGQHPREKSDTITLLENISHFLDKENNDLYVKYFAAGHGMQDCFRLIADNINVPRILRQAAAHWDGGYVIGGLLGHGDAFALRDPSGIRPAFYYVDEEVAVVASERPVIQSVFGCGVDEVREIGPGNALVIKRDGTVFQERVIDPLPYRGCTFERIYFSRGGDAAIYRERERLGRNLVPEVLQALDGDLENAVFGFIPNTSELSYYGLVKGMEEQMDRIKEEKILALGPAPDPAEVRKILALKVRVEKVAFKDAKIRTFIQEDKSREFLVSHAYDVTYDSVKPTDALVVIDDSVVRGTTLTNSILKNLDRLRPRKIVVVSSAPQIRYPDCYGIDIAKIDNLIAFKAATALCKERGMEARLREVYEKCKIQQQLMVASADPDLFINHVKAVFEPFTYQEVSDKVAQLVRPKEFQSEIKVVYQTIEGLHKAMPDYKGDWYFTGDYPTPGGMKVVGRAFINYYEGRNERAYGVISSNLGKTCLVIGSGGREHTFAWKLAQSKQVGAVWVAPGNGGTQDVQVGRVTIKNVKLDLSPTKGFQDVIDFCSANGVDLVAVGPEQPLVDGIVDALHAAGIKVFGPSKAAALLEGSKAFCKDFMAKYSVPTAEFKSFKGVGELDAAIKYINESPFDVVVKASGLAAGKGVVVPETKEEAIAALKECLEGRVFGEAGDEVVIEEKLEGPEVSVFGLSDGYTVLPLLPAQDHKRAYDDDKGPNTGGMGAFCPTPLVCEDLLKEITDKVLQPTVDGMRKEGTPFVGCLYAGLMLTKNGPKNLEFNVRFGDPETQVVLPLLKTDLYDLMCACAEQRLSSINVEFHTGAACTVVMASGGYPGSYHKGYEITGLKNAMSVPGVTVFHAGTKIRPISPNKGNPALGQRTVETSGGRVLAVTAVARSLPEAQTRAYVGMRCINFIGGFYRKDIGKKLLRLPTEDFTTMQSDPLKKQSVESIFSMSSPTHHGDVSGGTGLTYLAAGVDKAAGDAAKDGIQPYVRRTSRSGCMASSEDTSGMCDLLTAGHRDAVLVTGTAGVGTKLKVAADVEKYDTLGTDLVALCVNDVVSHGAEPIFFTDYYATGKQRVAQTVAIVKGMGEGCIQAGCSLFPGEKAELPGIFPRGEFDMAGFAVGAADRSTVLPKKDAMQEGDVLIGLASSGIHANGFSLVRRVIASQGLSYNAPAPFDASRSLGDVFLTPTRIYVKAVMPLCNGGMLKGAAHIAAGGLLESVAKILPVNLMARIDTTAWELPAVFRWLLEVGRIEPRELARTFNCGVGMVLVVAQGDETAVMQELSNHGEEPFVIGQLAVNDASRKSSSEMSQSMTKPTRSRVKLDNIEASWLKTTRFTSLTADDFQNTRKVRTAVLISGTGTNLQALIDCCRLPTFPAEVSLVVSNVPGVGGLERAAAAKVPHMTLNHKEFPDRSSFEGALHDILVRNNIQLICLAGFMRILTDEFVCKWPNKIINIHPSLLPAFPGLNCHRRVLEKGVKVTGCTVHYVTAGDHVDCGPIIIQEAIPVEDDDTPESLTERVKVHCEWKAYPRALALVAEGKAPIVDGKVKIEAY</sequence>
<keyword evidence="9" id="KW-0963">Cytoplasm</keyword>
<evidence type="ECO:0000313" key="26">
    <source>
        <dbReference type="Proteomes" id="UP000041254"/>
    </source>
</evidence>
<evidence type="ECO:0000256" key="18">
    <source>
        <dbReference type="ARBA" id="ARBA00031908"/>
    </source>
</evidence>
<evidence type="ECO:0000256" key="14">
    <source>
        <dbReference type="ARBA" id="ARBA00022755"/>
    </source>
</evidence>
<keyword evidence="10" id="KW-0436">Ligase</keyword>
<proteinExistence type="inferred from homology"/>
<evidence type="ECO:0000259" key="24">
    <source>
        <dbReference type="PROSITE" id="PS51278"/>
    </source>
</evidence>
<dbReference type="GO" id="GO:0004641">
    <property type="term" value="F:phosphoribosylformylglycinamidine cyclo-ligase activity"/>
    <property type="evidence" value="ECO:0007669"/>
    <property type="project" value="UniProtKB-EC"/>
</dbReference>
<dbReference type="FunFam" id="3.90.600.10:FF:000001">
    <property type="entry name" value="Trifunctional purine biosynthetic protein adenosine-3"/>
    <property type="match status" value="1"/>
</dbReference>
<dbReference type="FunFam" id="3.30.470.20:FF:000018">
    <property type="entry name" value="Trifunctional purine biosynthetic protein adenosine-3"/>
    <property type="match status" value="1"/>
</dbReference>
<dbReference type="InterPro" id="IPR000115">
    <property type="entry name" value="PRibGlycinamide_synth"/>
</dbReference>
<evidence type="ECO:0000256" key="10">
    <source>
        <dbReference type="ARBA" id="ARBA00022598"/>
    </source>
</evidence>
<keyword evidence="12" id="KW-0479">Metal-binding</keyword>
<dbReference type="InterPro" id="IPR020559">
    <property type="entry name" value="PRibGlycinamide_synth_CS"/>
</dbReference>
<dbReference type="InterPro" id="IPR016188">
    <property type="entry name" value="PurM-like_N"/>
</dbReference>
<dbReference type="PROSITE" id="PS50975">
    <property type="entry name" value="ATP_GRASP"/>
    <property type="match status" value="1"/>
</dbReference>
<keyword evidence="11" id="KW-0808">Transferase</keyword>
<dbReference type="Gene3D" id="3.40.50.170">
    <property type="entry name" value="Formyl transferase, N-terminal domain"/>
    <property type="match status" value="1"/>
</dbReference>
<feature type="domain" description="ATP-grasp" evidence="23">
    <location>
        <begin position="763"/>
        <end position="972"/>
    </location>
</feature>
<dbReference type="HAMAP" id="MF_00138">
    <property type="entry name" value="GARS"/>
    <property type="match status" value="1"/>
</dbReference>
<evidence type="ECO:0000256" key="7">
    <source>
        <dbReference type="ARBA" id="ARBA00013255"/>
    </source>
</evidence>